<evidence type="ECO:0000313" key="5">
    <source>
        <dbReference type="Proteomes" id="UP000575241"/>
    </source>
</evidence>
<dbReference type="Proteomes" id="UP000575241">
    <property type="component" value="Unassembled WGS sequence"/>
</dbReference>
<dbReference type="GO" id="GO:0016787">
    <property type="term" value="F:hydrolase activity"/>
    <property type="evidence" value="ECO:0007669"/>
    <property type="project" value="UniProtKB-KW"/>
</dbReference>
<dbReference type="Gene3D" id="3.20.20.520">
    <property type="entry name" value="Glycosyl hydrolase family 115"/>
    <property type="match status" value="1"/>
</dbReference>
<dbReference type="Pfam" id="PF15979">
    <property type="entry name" value="Glyco_hydro_115"/>
    <property type="match status" value="1"/>
</dbReference>
<evidence type="ECO:0000256" key="2">
    <source>
        <dbReference type="SAM" id="SignalP"/>
    </source>
</evidence>
<organism evidence="4 5">
    <name type="scientific">Sphingomonas kyeonggiensis</name>
    <dbReference type="NCBI Taxonomy" id="1268553"/>
    <lineage>
        <taxon>Bacteria</taxon>
        <taxon>Pseudomonadati</taxon>
        <taxon>Pseudomonadota</taxon>
        <taxon>Alphaproteobacteria</taxon>
        <taxon>Sphingomonadales</taxon>
        <taxon>Sphingomonadaceae</taxon>
        <taxon>Sphingomonas</taxon>
    </lineage>
</organism>
<reference evidence="4 5" key="1">
    <citation type="submission" date="2020-08" db="EMBL/GenBank/DDBJ databases">
        <title>Functional genomics of gut bacteria from endangered species of beetles.</title>
        <authorList>
            <person name="Carlos-Shanley C."/>
        </authorList>
    </citation>
    <scope>NUCLEOTIDE SEQUENCE [LARGE SCALE GENOMIC DNA]</scope>
    <source>
        <strain evidence="4 5">S00224</strain>
    </source>
</reference>
<gene>
    <name evidence="4" type="ORF">HNP52_002673</name>
</gene>
<dbReference type="Gene3D" id="1.20.58.2150">
    <property type="match status" value="1"/>
</dbReference>
<dbReference type="InterPro" id="IPR042301">
    <property type="entry name" value="GH115_sf"/>
</dbReference>
<dbReference type="Gene3D" id="2.60.120.1620">
    <property type="match status" value="1"/>
</dbReference>
<keyword evidence="2" id="KW-0732">Signal</keyword>
<dbReference type="PANTHER" id="PTHR37842:SF2">
    <property type="entry name" value="GYLCOSYL HYDROLASE 115 C-TERMINAL DOMAIN-CONTAINING PROTEIN"/>
    <property type="match status" value="1"/>
</dbReference>
<protein>
    <recommendedName>
        <fullName evidence="3">Gylcosyl hydrolase 115 C-terminal domain-containing protein</fullName>
    </recommendedName>
</protein>
<dbReference type="Gene3D" id="3.30.379.10">
    <property type="entry name" value="Chitobiase/beta-hexosaminidase domain 2-like"/>
    <property type="match status" value="1"/>
</dbReference>
<dbReference type="InterPro" id="IPR029018">
    <property type="entry name" value="Hex-like_dom2"/>
</dbReference>
<dbReference type="Pfam" id="PF17829">
    <property type="entry name" value="GH115_C"/>
    <property type="match status" value="1"/>
</dbReference>
<sequence>MALVRILAALSLAAMVPGLAPAEALAQQAPAASASFDLVAEGAAPTIFVSAGDAPVVGIAARAFAGDVERVSGVKPQVSEAAPSGRLAILAGTIGGSPVIDRLIADKRIAVDKVAGQSEAYTIALVDKPVPGVDRALVVVGADRRGTAYGIFRLSEQIGVSPWVWWANVTPARRGSVRLNAGTVVQGSPSVRYRGLFINDEDWSIRPWATRIDPTGDMGPTTYAHVFELLLRLRANFLWPAMHKVSSAFNQVAGNAEMADRYAIVMGASHAEPMLRDNVAEWNFEQRGEFNYAKNGRNILDYWRDRVKANHQYENVYTVGMRGIHDSPAEMNKGFDGVRLLEKVVSDQRGLLSEVGQDPTKVPQIFVPYKEVLDIYRKGMKVPDDVTLAWVDDNYGYIRQLSTKAEQQRPGGGGVYYHISYWGVPNDYLWLDTTPPALIGEEMGKAYATNSRRLWVVNVGDIKPGEKGLNYFLDLAYDYEGTAKLGQQGWLKRWATGNFGPEQADAIAALLGDFYRLNYDRKPEHMGWNDAETAPRPTEFSPVAYGDEAGRRTAEFRDLDKRAEAIAAKLPAEKRDGFYHLVLYPVRGSAMMNVKMLNADRSFLYAHQGRASANLHADAAVDAYKRIKQATEAYNAVGGGQWSHFMNDEPRMQAVFNMPPLGRVTPSATPGLGVAVEGSIDAWAEHPARAADAADASLRVQRWRTAAAPADRLPVFERATDARHFIDAFNTGTGTLDVSATASAPWIRIEREDQPGGDQRLWVSIDWRKLKAGESASGSVTVSAAGASRSIAVSARNVAVPRGMLVEDNGIIAFSAQRYAKLQPVGGLGWQVMPELGRSGQALQSSVALASAADPAGAPYAEYRFRVTHAGDAKLRATLMPSFALTAENKLRYAVSIDGGPIQLVDAEARRDWSDGVERNAITSVTSWPALGAGEHRLRIYALDPGVVLDSLVLDLGGLATAYLAPPETVAK</sequence>
<dbReference type="GO" id="GO:0005975">
    <property type="term" value="P:carbohydrate metabolic process"/>
    <property type="evidence" value="ECO:0007669"/>
    <property type="project" value="UniProtKB-ARBA"/>
</dbReference>
<comment type="caution">
    <text evidence="4">The sequence shown here is derived from an EMBL/GenBank/DDBJ whole genome shotgun (WGS) entry which is preliminary data.</text>
</comment>
<feature type="signal peptide" evidence="2">
    <location>
        <begin position="1"/>
        <end position="22"/>
    </location>
</feature>
<dbReference type="RefSeq" id="WP_184167856.1">
    <property type="nucleotide sequence ID" value="NZ_JACHLN010000002.1"/>
</dbReference>
<evidence type="ECO:0000259" key="3">
    <source>
        <dbReference type="Pfam" id="PF17829"/>
    </source>
</evidence>
<evidence type="ECO:0000256" key="1">
    <source>
        <dbReference type="ARBA" id="ARBA00022801"/>
    </source>
</evidence>
<keyword evidence="1" id="KW-0378">Hydrolase</keyword>
<dbReference type="SUPFAM" id="SSF55545">
    <property type="entry name" value="beta-N-acetylhexosaminidase-like domain"/>
    <property type="match status" value="1"/>
</dbReference>
<keyword evidence="5" id="KW-1185">Reference proteome</keyword>
<dbReference type="InterPro" id="IPR041437">
    <property type="entry name" value="GH115_C"/>
</dbReference>
<dbReference type="InterPro" id="IPR031924">
    <property type="entry name" value="GH115"/>
</dbReference>
<name>A0A7W7K263_9SPHN</name>
<feature type="chain" id="PRO_5031245113" description="Gylcosyl hydrolase 115 C-terminal domain-containing protein" evidence="2">
    <location>
        <begin position="23"/>
        <end position="972"/>
    </location>
</feature>
<evidence type="ECO:0000313" key="4">
    <source>
        <dbReference type="EMBL" id="MBB4839604.1"/>
    </source>
</evidence>
<dbReference type="PANTHER" id="PTHR37842">
    <property type="match status" value="1"/>
</dbReference>
<dbReference type="AlphaFoldDB" id="A0A7W7K263"/>
<feature type="domain" description="Gylcosyl hydrolase 115 C-terminal" evidence="3">
    <location>
        <begin position="806"/>
        <end position="968"/>
    </location>
</feature>
<dbReference type="EMBL" id="JACHLN010000002">
    <property type="protein sequence ID" value="MBB4839604.1"/>
    <property type="molecule type" value="Genomic_DNA"/>
</dbReference>
<proteinExistence type="predicted"/>
<accession>A0A7W7K263</accession>